<dbReference type="GO" id="GO:0008270">
    <property type="term" value="F:zinc ion binding"/>
    <property type="evidence" value="ECO:0007669"/>
    <property type="project" value="UniProtKB-KW"/>
</dbReference>
<name>A0ABD1CCP8_CULPP</name>
<keyword evidence="1" id="KW-0479">Metal-binding</keyword>
<dbReference type="Proteomes" id="UP001562425">
    <property type="component" value="Unassembled WGS sequence"/>
</dbReference>
<organism evidence="4 5">
    <name type="scientific">Culex pipiens pipiens</name>
    <name type="common">Northern house mosquito</name>
    <dbReference type="NCBI Taxonomy" id="38569"/>
    <lineage>
        <taxon>Eukaryota</taxon>
        <taxon>Metazoa</taxon>
        <taxon>Ecdysozoa</taxon>
        <taxon>Arthropoda</taxon>
        <taxon>Hexapoda</taxon>
        <taxon>Insecta</taxon>
        <taxon>Pterygota</taxon>
        <taxon>Neoptera</taxon>
        <taxon>Endopterygota</taxon>
        <taxon>Diptera</taxon>
        <taxon>Nematocera</taxon>
        <taxon>Culicoidea</taxon>
        <taxon>Culicidae</taxon>
        <taxon>Culicinae</taxon>
        <taxon>Culicini</taxon>
        <taxon>Culex</taxon>
        <taxon>Culex</taxon>
    </lineage>
</organism>
<feature type="domain" description="SWIM-type" evidence="3">
    <location>
        <begin position="71"/>
        <end position="106"/>
    </location>
</feature>
<proteinExistence type="predicted"/>
<feature type="region of interest" description="Disordered" evidence="2">
    <location>
        <begin position="178"/>
        <end position="226"/>
    </location>
</feature>
<dbReference type="PROSITE" id="PS50966">
    <property type="entry name" value="ZF_SWIM"/>
    <property type="match status" value="1"/>
</dbReference>
<sequence>DIAISTVVVNIDIVDLFDYAQESRRTWIEGNQVYQSNHVLIVGCTGRDGNKLQLFGSCLRASNPKEHPREVNITTATLFRNWEISCTCPAGRFECKHQCACLVYIHNRKELDILTRTEVKQQWGKVAKNQSSILYEPIPIKHLCGQRSVSSPSYVDNNLSQAIMNLFLSELPDSALAKSVKGRGKSPRDRTDDVSGSADSRQEQKFEFPPVLPRWNPAKNRDNTEVAEDRNEIVEYVRRIFDRNRQTEVNGFVGPLASLKEYDYYSARVCLNTEEALSLAKIN</sequence>
<feature type="non-terminal residue" evidence="4">
    <location>
        <position position="1"/>
    </location>
</feature>
<comment type="caution">
    <text evidence="4">The sequence shown here is derived from an EMBL/GenBank/DDBJ whole genome shotgun (WGS) entry which is preliminary data.</text>
</comment>
<dbReference type="InterPro" id="IPR007527">
    <property type="entry name" value="Znf_SWIM"/>
</dbReference>
<accession>A0ABD1CCP8</accession>
<keyword evidence="1" id="KW-0862">Zinc</keyword>
<gene>
    <name evidence="4" type="ORF">pipiens_018277</name>
</gene>
<evidence type="ECO:0000256" key="2">
    <source>
        <dbReference type="SAM" id="MobiDB-lite"/>
    </source>
</evidence>
<protein>
    <recommendedName>
        <fullName evidence="3">SWIM-type domain-containing protein</fullName>
    </recommendedName>
</protein>
<dbReference type="AlphaFoldDB" id="A0ABD1CCP8"/>
<keyword evidence="5" id="KW-1185">Reference proteome</keyword>
<evidence type="ECO:0000259" key="3">
    <source>
        <dbReference type="PROSITE" id="PS50966"/>
    </source>
</evidence>
<reference evidence="4 5" key="1">
    <citation type="submission" date="2024-05" db="EMBL/GenBank/DDBJ databases">
        <title>Culex pipiens pipiens assembly and annotation.</title>
        <authorList>
            <person name="Alout H."/>
            <person name="Durand T."/>
        </authorList>
    </citation>
    <scope>NUCLEOTIDE SEQUENCE [LARGE SCALE GENOMIC DNA]</scope>
    <source>
        <strain evidence="4">HA-2024</strain>
        <tissue evidence="4">Whole body</tissue>
    </source>
</reference>
<evidence type="ECO:0000256" key="1">
    <source>
        <dbReference type="PROSITE-ProRule" id="PRU00325"/>
    </source>
</evidence>
<evidence type="ECO:0000313" key="5">
    <source>
        <dbReference type="Proteomes" id="UP001562425"/>
    </source>
</evidence>
<dbReference type="EMBL" id="JBEHCU010013669">
    <property type="protein sequence ID" value="KAL1374101.1"/>
    <property type="molecule type" value="Genomic_DNA"/>
</dbReference>
<evidence type="ECO:0000313" key="4">
    <source>
        <dbReference type="EMBL" id="KAL1374101.1"/>
    </source>
</evidence>
<keyword evidence="1" id="KW-0863">Zinc-finger</keyword>